<evidence type="ECO:0000256" key="3">
    <source>
        <dbReference type="SAM" id="SignalP"/>
    </source>
</evidence>
<organism evidence="5 6">
    <name type="scientific">Nicrophorus vespilloides</name>
    <name type="common">Boreal carrion beetle</name>
    <dbReference type="NCBI Taxonomy" id="110193"/>
    <lineage>
        <taxon>Eukaryota</taxon>
        <taxon>Metazoa</taxon>
        <taxon>Ecdysozoa</taxon>
        <taxon>Arthropoda</taxon>
        <taxon>Hexapoda</taxon>
        <taxon>Insecta</taxon>
        <taxon>Pterygota</taxon>
        <taxon>Neoptera</taxon>
        <taxon>Endopterygota</taxon>
        <taxon>Coleoptera</taxon>
        <taxon>Polyphaga</taxon>
        <taxon>Staphyliniformia</taxon>
        <taxon>Silphidae</taxon>
        <taxon>Nicrophorinae</taxon>
        <taxon>Nicrophorus</taxon>
    </lineage>
</organism>
<evidence type="ECO:0000259" key="4">
    <source>
        <dbReference type="Pfam" id="PF04083"/>
    </source>
</evidence>
<dbReference type="Pfam" id="PF04083">
    <property type="entry name" value="Abhydro_lipase"/>
    <property type="match status" value="1"/>
</dbReference>
<evidence type="ECO:0000256" key="2">
    <source>
        <dbReference type="PIRNR" id="PIRNR000862"/>
    </source>
</evidence>
<protein>
    <recommendedName>
        <fullName evidence="2">Lipase</fullName>
    </recommendedName>
</protein>
<keyword evidence="5" id="KW-1185">Reference proteome</keyword>
<name>A0ABM1M149_NICVS</name>
<keyword evidence="2" id="KW-0378">Hydrolase</keyword>
<dbReference type="Gene3D" id="3.40.50.1820">
    <property type="entry name" value="alpha/beta hydrolase"/>
    <property type="match status" value="1"/>
</dbReference>
<feature type="chain" id="PRO_5045546315" description="Lipase" evidence="3">
    <location>
        <begin position="18"/>
        <end position="399"/>
    </location>
</feature>
<keyword evidence="2" id="KW-0443">Lipid metabolism</keyword>
<reference evidence="6" key="1">
    <citation type="submission" date="2025-08" db="UniProtKB">
        <authorList>
            <consortium name="RefSeq"/>
        </authorList>
    </citation>
    <scope>IDENTIFICATION</scope>
    <source>
        <tissue evidence="6">Whole Larva</tissue>
    </source>
</reference>
<dbReference type="Proteomes" id="UP000695000">
    <property type="component" value="Unplaced"/>
</dbReference>
<feature type="domain" description="Partial AB-hydrolase lipase" evidence="4">
    <location>
        <begin position="35"/>
        <end position="93"/>
    </location>
</feature>
<keyword evidence="3" id="KW-0732">Signal</keyword>
<proteinExistence type="inferred from homology"/>
<dbReference type="InterPro" id="IPR025483">
    <property type="entry name" value="Lipase_euk"/>
</dbReference>
<keyword evidence="2" id="KW-0442">Lipid degradation</keyword>
<dbReference type="GeneID" id="108556628"/>
<dbReference type="RefSeq" id="XP_017768299.1">
    <property type="nucleotide sequence ID" value="XM_017912810.1"/>
</dbReference>
<comment type="similarity">
    <text evidence="1 2">Belongs to the AB hydrolase superfamily. Lipase family.</text>
</comment>
<evidence type="ECO:0000256" key="1">
    <source>
        <dbReference type="ARBA" id="ARBA00010701"/>
    </source>
</evidence>
<dbReference type="SUPFAM" id="SSF53474">
    <property type="entry name" value="alpha/beta-Hydrolases"/>
    <property type="match status" value="1"/>
</dbReference>
<dbReference type="PANTHER" id="PTHR11005">
    <property type="entry name" value="LYSOSOMAL ACID LIPASE-RELATED"/>
    <property type="match status" value="1"/>
</dbReference>
<sequence length="399" mass="46375">MHFYIILLTTLVVGCNAKNELIKNDIEDDSTLTTPELIAKYKYPIENHYVETSDGYILNLHRIPNYGKKEATRKELPVYLQHGIECSSADWVTPGPKKGLPYLLADRGYDVWLGNNRGNRYSRNHTTLDPKRDAKNFWNFSWHEIGMIDVPEMIDYILSVTNKTSLYHIGHSQGTTTYYVMCSERPEYNTKVEAHISLAPIGYMNHAVSPVIRFAALFQKLLQVLIKLFRSYELLPQGNLLNLYLKNNCKPGKLQFICSDFLFMIFGFGKDQLNTTLLPVVLNHFPAGSSSKQAIHYMQEMNSGKFRQYDYGLIKNKIKYNSITPPNYKLENISSKVYLFWSKNDWLSHEKDVKRLAERLPNSEEILINNPKWTHLDYLWGIDVVPMVYDIVFEKLEQH</sequence>
<accession>A0ABM1M149</accession>
<evidence type="ECO:0000313" key="6">
    <source>
        <dbReference type="RefSeq" id="XP_017768299.1"/>
    </source>
</evidence>
<dbReference type="InterPro" id="IPR029058">
    <property type="entry name" value="AB_hydrolase_fold"/>
</dbReference>
<evidence type="ECO:0000313" key="5">
    <source>
        <dbReference type="Proteomes" id="UP000695000"/>
    </source>
</evidence>
<gene>
    <name evidence="6" type="primary">LOC108556628</name>
</gene>
<feature type="signal peptide" evidence="3">
    <location>
        <begin position="1"/>
        <end position="17"/>
    </location>
</feature>
<dbReference type="PIRSF" id="PIRSF000862">
    <property type="entry name" value="Steryl_ester_lip"/>
    <property type="match status" value="1"/>
</dbReference>
<dbReference type="InterPro" id="IPR006693">
    <property type="entry name" value="AB_hydrolase_lipase"/>
</dbReference>